<evidence type="ECO:0000313" key="2">
    <source>
        <dbReference type="Proteomes" id="UP000012106"/>
    </source>
</evidence>
<comment type="caution">
    <text evidence="1">The sequence shown here is derived from an EMBL/GenBank/DDBJ whole genome shotgun (WGS) entry which is preliminary data.</text>
</comment>
<accession>M6K498</accession>
<dbReference type="AlphaFoldDB" id="M6K498"/>
<evidence type="ECO:0000313" key="1">
    <source>
        <dbReference type="EMBL" id="EMN22557.1"/>
    </source>
</evidence>
<gene>
    <name evidence="1" type="ORF">LEP1GSC063_2805</name>
</gene>
<protein>
    <submittedName>
        <fullName evidence="1">Uncharacterized protein</fullName>
    </submittedName>
</protein>
<reference evidence="1 2" key="1">
    <citation type="submission" date="2013-01" db="EMBL/GenBank/DDBJ databases">
        <authorList>
            <person name="Harkins D.M."/>
            <person name="Durkin A.S."/>
            <person name="Brinkac L.M."/>
            <person name="Haft D.H."/>
            <person name="Selengut J.D."/>
            <person name="Sanka R."/>
            <person name="DePew J."/>
            <person name="Purushe J."/>
            <person name="Hartskeerl R.A."/>
            <person name="Ahmed A."/>
            <person name="van der Linden H."/>
            <person name="Goris M.G.A."/>
            <person name="Vinetz J.M."/>
            <person name="Sutton G.G."/>
            <person name="Nierman W.C."/>
            <person name="Fouts D.E."/>
        </authorList>
    </citation>
    <scope>NUCLEOTIDE SEQUENCE [LARGE SCALE GENOMIC DNA]</scope>
    <source>
        <strain evidence="1 2">MAVJ 401</strain>
    </source>
</reference>
<proteinExistence type="predicted"/>
<organism evidence="1 2">
    <name type="scientific">Leptospira santarosai serovar Arenal str. MAVJ 401</name>
    <dbReference type="NCBI Taxonomy" id="1049976"/>
    <lineage>
        <taxon>Bacteria</taxon>
        <taxon>Pseudomonadati</taxon>
        <taxon>Spirochaetota</taxon>
        <taxon>Spirochaetia</taxon>
        <taxon>Leptospirales</taxon>
        <taxon>Leptospiraceae</taxon>
        <taxon>Leptospira</taxon>
    </lineage>
</organism>
<dbReference type="RefSeq" id="WP_004465228.1">
    <property type="nucleotide sequence ID" value="NZ_AHMU02000025.1"/>
</dbReference>
<name>M6K498_9LEPT</name>
<dbReference type="EMBL" id="AHMU02000025">
    <property type="protein sequence ID" value="EMN22557.1"/>
    <property type="molecule type" value="Genomic_DNA"/>
</dbReference>
<dbReference type="Proteomes" id="UP000012106">
    <property type="component" value="Unassembled WGS sequence"/>
</dbReference>
<sequence length="330" mass="38527">MTEVNFENEDQELRKLDEDELWVGDVRIEQTDFDKLEGFNWGDIKNTNGIKFSTVDGMQNLGFNFKEMLNEADSRLSLYDFIIGRLEDALLKNKMEAGGWSISVITEITIHRKVNFSPKETFYFLKILEYLQSVSYLQKDNENKYFVENEEIKLTFDLEQYWYVSKLTISLTLKSYDVVRKHCENEVHLICHLQIGSLSRAFNRQVEKILEPIKQLELSSDWCEKIESVVELNSKIKVSKGTMKSLIMLSPSFREYSIDEFYKSYMEISLNSFPDALSSILESLEASKDEIKFGLRLIKQQFKMNNILTERLLYKTAIEGPSLSVSDYEG</sequence>